<dbReference type="EMBL" id="AP023367">
    <property type="protein sequence ID" value="BCJ93070.1"/>
    <property type="molecule type" value="Genomic_DNA"/>
</dbReference>
<accession>A0A6S6R187</accession>
<name>A0A6S6R187_9FIRM</name>
<evidence type="ECO:0000313" key="1">
    <source>
        <dbReference type="EMBL" id="BCJ93070.1"/>
    </source>
</evidence>
<sequence>MKRLDNVLIMTFEEMNTLYEIADTAECKAGDWYPTLDDLNHIVKYDPATYVDFLIWIYETANFPSSKEAQSIKIEINNIIKNTIQIIE</sequence>
<organism evidence="1 2">
    <name type="scientific">Anaerocolumna cellulosilytica</name>
    <dbReference type="NCBI Taxonomy" id="433286"/>
    <lineage>
        <taxon>Bacteria</taxon>
        <taxon>Bacillati</taxon>
        <taxon>Bacillota</taxon>
        <taxon>Clostridia</taxon>
        <taxon>Lachnospirales</taxon>
        <taxon>Lachnospiraceae</taxon>
        <taxon>Anaerocolumna</taxon>
    </lineage>
</organism>
<dbReference type="AlphaFoldDB" id="A0A6S6R187"/>
<dbReference type="RefSeq" id="WP_184096028.1">
    <property type="nucleotide sequence ID" value="NZ_AP023367.1"/>
</dbReference>
<gene>
    <name evidence="1" type="ORF">acsn021_06390</name>
</gene>
<keyword evidence="2" id="KW-1185">Reference proteome</keyword>
<reference evidence="1 2" key="1">
    <citation type="journal article" date="2016" name="Int. J. Syst. Evol. Microbiol.">
        <title>Descriptions of Anaerotaenia torta gen. nov., sp. nov. and Anaerocolumna cellulosilytica gen. nov., sp. nov. isolated from a methanogenic reactor of cattle waste.</title>
        <authorList>
            <person name="Uek A."/>
            <person name="Ohtaki Y."/>
            <person name="Kaku N."/>
            <person name="Ueki K."/>
        </authorList>
    </citation>
    <scope>NUCLEOTIDE SEQUENCE [LARGE SCALE GENOMIC DNA]</scope>
    <source>
        <strain evidence="1 2">SN021</strain>
    </source>
</reference>
<dbReference type="Proteomes" id="UP000515561">
    <property type="component" value="Chromosome"/>
</dbReference>
<dbReference type="KEGG" id="acel:acsn021_06390"/>
<proteinExistence type="predicted"/>
<evidence type="ECO:0000313" key="2">
    <source>
        <dbReference type="Proteomes" id="UP000515561"/>
    </source>
</evidence>
<protein>
    <submittedName>
        <fullName evidence="1">Uncharacterized protein</fullName>
    </submittedName>
</protein>